<sequence length="173" mass="18720">MSDIQQRESEDSTVDETPKENQIVLFETSLGDIKIEVFNSTMPITGNNFTKLVEEGFYDDVIFHRVIPNFMAQGGDPTGTGSGGPGYTIPDEFSDDNNNERGTLSMANAGPNTGGSQFFINVVDNGYLNGAHPVFGKVIEGMDIVDKIVNVETGPGDRPLEDIVIKKATIVTD</sequence>
<organism evidence="8 9">
    <name type="scientific">Candidatus Dojkabacteria bacterium</name>
    <dbReference type="NCBI Taxonomy" id="2099670"/>
    <lineage>
        <taxon>Bacteria</taxon>
        <taxon>Candidatus Dojkabacteria</taxon>
    </lineage>
</organism>
<reference evidence="8" key="1">
    <citation type="submission" date="2020-04" db="EMBL/GenBank/DDBJ databases">
        <authorList>
            <person name="Zhang T."/>
        </authorList>
    </citation>
    <scope>NUCLEOTIDE SEQUENCE</scope>
    <source>
        <strain evidence="8">HKST-UBA14</strain>
    </source>
</reference>
<dbReference type="InterPro" id="IPR020892">
    <property type="entry name" value="Cyclophilin-type_PPIase_CS"/>
</dbReference>
<dbReference type="PANTHER" id="PTHR45625">
    <property type="entry name" value="PEPTIDYL-PROLYL CIS-TRANS ISOMERASE-RELATED"/>
    <property type="match status" value="1"/>
</dbReference>
<comment type="function">
    <text evidence="1 5">PPIases accelerate the folding of proteins. It catalyzes the cis-trans isomerization of proline imidic peptide bonds in oligopeptides.</text>
</comment>
<dbReference type="GO" id="GO:0006457">
    <property type="term" value="P:protein folding"/>
    <property type="evidence" value="ECO:0007669"/>
    <property type="project" value="InterPro"/>
</dbReference>
<dbReference type="Pfam" id="PF00160">
    <property type="entry name" value="Pro_isomerase"/>
    <property type="match status" value="1"/>
</dbReference>
<feature type="region of interest" description="Disordered" evidence="6">
    <location>
        <begin position="1"/>
        <end position="20"/>
    </location>
</feature>
<gene>
    <name evidence="8" type="ORF">KC909_05755</name>
</gene>
<keyword evidence="4 5" id="KW-0413">Isomerase</keyword>
<reference evidence="8" key="2">
    <citation type="journal article" date="2021" name="Microbiome">
        <title>Successional dynamics and alternative stable states in a saline activated sludge microbial community over 9 years.</title>
        <authorList>
            <person name="Wang Y."/>
            <person name="Ye J."/>
            <person name="Ju F."/>
            <person name="Liu L."/>
            <person name="Boyd J.A."/>
            <person name="Deng Y."/>
            <person name="Parks D.H."/>
            <person name="Jiang X."/>
            <person name="Yin X."/>
            <person name="Woodcroft B.J."/>
            <person name="Tyson G.W."/>
            <person name="Hugenholtz P."/>
            <person name="Polz M.F."/>
            <person name="Zhang T."/>
        </authorList>
    </citation>
    <scope>NUCLEOTIDE SEQUENCE</scope>
    <source>
        <strain evidence="8">HKST-UBA14</strain>
    </source>
</reference>
<evidence type="ECO:0000256" key="1">
    <source>
        <dbReference type="ARBA" id="ARBA00002388"/>
    </source>
</evidence>
<evidence type="ECO:0000259" key="7">
    <source>
        <dbReference type="PROSITE" id="PS50072"/>
    </source>
</evidence>
<dbReference type="PRINTS" id="PR00153">
    <property type="entry name" value="CSAPPISMRASE"/>
</dbReference>
<proteinExistence type="inferred from homology"/>
<evidence type="ECO:0000313" key="8">
    <source>
        <dbReference type="EMBL" id="MCA9383839.1"/>
    </source>
</evidence>
<evidence type="ECO:0000256" key="4">
    <source>
        <dbReference type="ARBA" id="ARBA00023235"/>
    </source>
</evidence>
<evidence type="ECO:0000256" key="2">
    <source>
        <dbReference type="ARBA" id="ARBA00007365"/>
    </source>
</evidence>
<comment type="catalytic activity">
    <reaction evidence="5">
        <text>[protein]-peptidylproline (omega=180) = [protein]-peptidylproline (omega=0)</text>
        <dbReference type="Rhea" id="RHEA:16237"/>
        <dbReference type="Rhea" id="RHEA-COMP:10747"/>
        <dbReference type="Rhea" id="RHEA-COMP:10748"/>
        <dbReference type="ChEBI" id="CHEBI:83833"/>
        <dbReference type="ChEBI" id="CHEBI:83834"/>
        <dbReference type="EC" id="5.2.1.8"/>
    </reaction>
</comment>
<dbReference type="PANTHER" id="PTHR45625:SF4">
    <property type="entry name" value="PEPTIDYLPROLYL ISOMERASE DOMAIN AND WD REPEAT-CONTAINING PROTEIN 1"/>
    <property type="match status" value="1"/>
</dbReference>
<keyword evidence="3 5" id="KW-0697">Rotamase</keyword>
<feature type="domain" description="PPIase cyclophilin-type" evidence="7">
    <location>
        <begin position="20"/>
        <end position="170"/>
    </location>
</feature>
<evidence type="ECO:0000313" key="9">
    <source>
        <dbReference type="Proteomes" id="UP000783287"/>
    </source>
</evidence>
<dbReference type="Proteomes" id="UP000783287">
    <property type="component" value="Unassembled WGS sequence"/>
</dbReference>
<name>A0A955L6C3_9BACT</name>
<dbReference type="InterPro" id="IPR044666">
    <property type="entry name" value="Cyclophilin_A-like"/>
</dbReference>
<evidence type="ECO:0000256" key="5">
    <source>
        <dbReference type="RuleBase" id="RU363019"/>
    </source>
</evidence>
<feature type="compositionally biased region" description="Basic and acidic residues" evidence="6">
    <location>
        <begin position="1"/>
        <end position="10"/>
    </location>
</feature>
<dbReference type="CDD" id="cd00317">
    <property type="entry name" value="cyclophilin"/>
    <property type="match status" value="1"/>
</dbReference>
<evidence type="ECO:0000256" key="6">
    <source>
        <dbReference type="SAM" id="MobiDB-lite"/>
    </source>
</evidence>
<dbReference type="Gene3D" id="2.40.100.10">
    <property type="entry name" value="Cyclophilin-like"/>
    <property type="match status" value="1"/>
</dbReference>
<comment type="similarity">
    <text evidence="2 5">Belongs to the cyclophilin-type PPIase family.</text>
</comment>
<accession>A0A955L6C3</accession>
<dbReference type="SUPFAM" id="SSF50891">
    <property type="entry name" value="Cyclophilin-like"/>
    <property type="match status" value="1"/>
</dbReference>
<dbReference type="InterPro" id="IPR024936">
    <property type="entry name" value="Cyclophilin-type_PPIase"/>
</dbReference>
<protein>
    <recommendedName>
        <fullName evidence="5">Peptidyl-prolyl cis-trans isomerase</fullName>
        <shortName evidence="5">PPIase</shortName>
        <ecNumber evidence="5">5.2.1.8</ecNumber>
    </recommendedName>
</protein>
<dbReference type="InterPro" id="IPR029000">
    <property type="entry name" value="Cyclophilin-like_dom_sf"/>
</dbReference>
<dbReference type="PROSITE" id="PS00170">
    <property type="entry name" value="CSA_PPIASE_1"/>
    <property type="match status" value="1"/>
</dbReference>
<dbReference type="EC" id="5.2.1.8" evidence="5"/>
<dbReference type="GO" id="GO:0003755">
    <property type="term" value="F:peptidyl-prolyl cis-trans isomerase activity"/>
    <property type="evidence" value="ECO:0007669"/>
    <property type="project" value="UniProtKB-UniRule"/>
</dbReference>
<dbReference type="InterPro" id="IPR002130">
    <property type="entry name" value="Cyclophilin-type_PPIase_dom"/>
</dbReference>
<dbReference type="EMBL" id="JAGQLK010000149">
    <property type="protein sequence ID" value="MCA9383839.1"/>
    <property type="molecule type" value="Genomic_DNA"/>
</dbReference>
<comment type="caution">
    <text evidence="8">The sequence shown here is derived from an EMBL/GenBank/DDBJ whole genome shotgun (WGS) entry which is preliminary data.</text>
</comment>
<dbReference type="PIRSF" id="PIRSF001467">
    <property type="entry name" value="Peptidylpro_ismrse"/>
    <property type="match status" value="1"/>
</dbReference>
<evidence type="ECO:0000256" key="3">
    <source>
        <dbReference type="ARBA" id="ARBA00023110"/>
    </source>
</evidence>
<dbReference type="AlphaFoldDB" id="A0A955L6C3"/>
<dbReference type="PROSITE" id="PS50072">
    <property type="entry name" value="CSA_PPIASE_2"/>
    <property type="match status" value="1"/>
</dbReference>